<dbReference type="GO" id="GO:0009328">
    <property type="term" value="C:phenylalanine-tRNA ligase complex"/>
    <property type="evidence" value="ECO:0007669"/>
    <property type="project" value="TreeGrafter"/>
</dbReference>
<dbReference type="InterPro" id="IPR005146">
    <property type="entry name" value="B3/B4_tRNA-bd"/>
</dbReference>
<comment type="cofactor">
    <cofactor evidence="11">
        <name>Mg(2+)</name>
        <dbReference type="ChEBI" id="CHEBI:18420"/>
    </cofactor>
    <text evidence="11">Binds 2 magnesium ions per tetramer.</text>
</comment>
<proteinExistence type="inferred from homology"/>
<evidence type="ECO:0000256" key="10">
    <source>
        <dbReference type="ARBA" id="ARBA00049255"/>
    </source>
</evidence>
<keyword evidence="7 11" id="KW-0460">Magnesium</keyword>
<accession>A0AAD1CM88</accession>
<feature type="domain" description="FDX-ACB" evidence="12">
    <location>
        <begin position="596"/>
        <end position="689"/>
    </location>
</feature>
<keyword evidence="9 11" id="KW-0030">Aminoacyl-tRNA synthetase</keyword>
<evidence type="ECO:0000256" key="11">
    <source>
        <dbReference type="HAMAP-Rule" id="MF_00283"/>
    </source>
</evidence>
<keyword evidence="4 11" id="KW-0479">Metal-binding</keyword>
<dbReference type="PROSITE" id="PS51447">
    <property type="entry name" value="FDX_ACB"/>
    <property type="match status" value="1"/>
</dbReference>
<dbReference type="GO" id="GO:0005524">
    <property type="term" value="F:ATP binding"/>
    <property type="evidence" value="ECO:0007669"/>
    <property type="project" value="UniProtKB-UniRule"/>
</dbReference>
<dbReference type="NCBIfam" id="TIGR00472">
    <property type="entry name" value="pheT_bact"/>
    <property type="match status" value="1"/>
</dbReference>
<dbReference type="GO" id="GO:0000287">
    <property type="term" value="F:magnesium ion binding"/>
    <property type="evidence" value="ECO:0007669"/>
    <property type="project" value="UniProtKB-UniRule"/>
</dbReference>
<keyword evidence="5 11" id="KW-0547">Nucleotide-binding</keyword>
<feature type="binding site" evidence="11">
    <location>
        <position position="357"/>
    </location>
    <ligand>
        <name>Mg(2+)</name>
        <dbReference type="ChEBI" id="CHEBI:18420"/>
        <note>shared with alpha subunit</note>
    </ligand>
</feature>
<dbReference type="Pfam" id="PF03147">
    <property type="entry name" value="FDX-ACB"/>
    <property type="match status" value="1"/>
</dbReference>
<dbReference type="PANTHER" id="PTHR10947:SF0">
    <property type="entry name" value="PHENYLALANINE--TRNA LIGASE BETA SUBUNIT"/>
    <property type="match status" value="1"/>
</dbReference>
<dbReference type="SUPFAM" id="SSF46955">
    <property type="entry name" value="Putative DNA-binding domain"/>
    <property type="match status" value="2"/>
</dbReference>
<organism evidence="14 15">
    <name type="scientific">Blattabacterium punctulatus CPU2</name>
    <dbReference type="NCBI Taxonomy" id="1457032"/>
    <lineage>
        <taxon>Bacteria</taxon>
        <taxon>Pseudomonadati</taxon>
        <taxon>Bacteroidota</taxon>
        <taxon>Flavobacteriia</taxon>
        <taxon>Flavobacteriales</taxon>
        <taxon>Blattabacteriaceae</taxon>
        <taxon>Blattabacterium</taxon>
    </lineage>
</organism>
<dbReference type="SUPFAM" id="SSF54991">
    <property type="entry name" value="Anticodon-binding domain of PheRS"/>
    <property type="match status" value="1"/>
</dbReference>
<dbReference type="InterPro" id="IPR005147">
    <property type="entry name" value="tRNA_synthase_B5-dom"/>
</dbReference>
<dbReference type="GeneID" id="66556511"/>
<dbReference type="Proteomes" id="UP000262607">
    <property type="component" value="Chromosome"/>
</dbReference>
<keyword evidence="3 11" id="KW-0436">Ligase</keyword>
<dbReference type="HAMAP" id="MF_00283">
    <property type="entry name" value="Phe_tRNA_synth_beta1"/>
    <property type="match status" value="1"/>
</dbReference>
<dbReference type="SUPFAM" id="SSF55681">
    <property type="entry name" value="Class II aaRS and biotin synthetases"/>
    <property type="match status" value="1"/>
</dbReference>
<feature type="domain" description="B5" evidence="13">
    <location>
        <begin position="297"/>
        <end position="373"/>
    </location>
</feature>
<dbReference type="InterPro" id="IPR041616">
    <property type="entry name" value="PheRS_beta_core"/>
</dbReference>
<reference evidence="14 15" key="1">
    <citation type="submission" date="2014-06" db="EMBL/GenBank/DDBJ databases">
        <title>Genome sequence of the intracellular symbiont Blattabacterium cuenoti, strain CPU2 from the wood feeding cockroach Cryptocercus punctulatus.</title>
        <authorList>
            <person name="Kinjo Y."/>
            <person name="Ohkuma M."/>
            <person name="Tokuda G."/>
        </authorList>
    </citation>
    <scope>NUCLEOTIDE SEQUENCE [LARGE SCALE GENOMIC DNA]</scope>
    <source>
        <strain evidence="14 15">CPU2</strain>
    </source>
</reference>
<evidence type="ECO:0000259" key="13">
    <source>
        <dbReference type="PROSITE" id="PS51483"/>
    </source>
</evidence>
<dbReference type="Gene3D" id="3.30.930.10">
    <property type="entry name" value="Bira Bifunctional Protein, Domain 2"/>
    <property type="match status" value="1"/>
</dbReference>
<gene>
    <name evidence="11 14" type="primary">pheT</name>
    <name evidence="14" type="ORF">CPU2_557</name>
</gene>
<feature type="binding site" evidence="11">
    <location>
        <position position="351"/>
    </location>
    <ligand>
        <name>Mg(2+)</name>
        <dbReference type="ChEBI" id="CHEBI:18420"/>
        <note>shared with alpha subunit</note>
    </ligand>
</feature>
<dbReference type="Pfam" id="PF03484">
    <property type="entry name" value="B5"/>
    <property type="match status" value="1"/>
</dbReference>
<dbReference type="InterPro" id="IPR004532">
    <property type="entry name" value="Phe-tRNA-ligase_IIc_bsu_bact"/>
</dbReference>
<dbReference type="InterPro" id="IPR036690">
    <property type="entry name" value="Fdx_antiC-bd_sf"/>
</dbReference>
<comment type="subunit">
    <text evidence="2 11">Tetramer of two alpha and two beta subunits.</text>
</comment>
<evidence type="ECO:0000259" key="12">
    <source>
        <dbReference type="PROSITE" id="PS51447"/>
    </source>
</evidence>
<dbReference type="InterPro" id="IPR045060">
    <property type="entry name" value="Phe-tRNA-ligase_IIc_bsu"/>
</dbReference>
<evidence type="ECO:0000256" key="3">
    <source>
        <dbReference type="ARBA" id="ARBA00022598"/>
    </source>
</evidence>
<dbReference type="InterPro" id="IPR020825">
    <property type="entry name" value="Phe-tRNA_synthase-like_B3/B4"/>
</dbReference>
<keyword evidence="8 11" id="KW-0648">Protein biosynthesis</keyword>
<evidence type="ECO:0000256" key="2">
    <source>
        <dbReference type="ARBA" id="ARBA00011209"/>
    </source>
</evidence>
<dbReference type="Gene3D" id="3.30.70.380">
    <property type="entry name" value="Ferrodoxin-fold anticodon-binding domain"/>
    <property type="match status" value="1"/>
</dbReference>
<dbReference type="Gene3D" id="3.50.40.10">
    <property type="entry name" value="Phenylalanyl-trna Synthetase, Chain B, domain 3"/>
    <property type="match status" value="1"/>
</dbReference>
<dbReference type="AlphaFoldDB" id="A0AAD1CM88"/>
<protein>
    <recommendedName>
        <fullName evidence="11">Phenylalanine--tRNA ligase beta subunit</fullName>
        <ecNumber evidence="11">6.1.1.20</ecNumber>
    </recommendedName>
    <alternativeName>
        <fullName evidence="11">Phenylalanyl-tRNA synthetase beta subunit</fullName>
        <shortName evidence="11">PheRS</shortName>
    </alternativeName>
</protein>
<feature type="binding site" evidence="11">
    <location>
        <position position="360"/>
    </location>
    <ligand>
        <name>Mg(2+)</name>
        <dbReference type="ChEBI" id="CHEBI:18420"/>
        <note>shared with alpha subunit</note>
    </ligand>
</feature>
<dbReference type="SMART" id="SM00896">
    <property type="entry name" value="FDX-ACB"/>
    <property type="match status" value="1"/>
</dbReference>
<evidence type="ECO:0000313" key="14">
    <source>
        <dbReference type="EMBL" id="BBA18032.1"/>
    </source>
</evidence>
<evidence type="ECO:0000256" key="1">
    <source>
        <dbReference type="ARBA" id="ARBA00008653"/>
    </source>
</evidence>
<name>A0AAD1CM88_9FLAO</name>
<feature type="binding site" evidence="11">
    <location>
        <position position="361"/>
    </location>
    <ligand>
        <name>Mg(2+)</name>
        <dbReference type="ChEBI" id="CHEBI:18420"/>
        <note>shared with alpha subunit</note>
    </ligand>
</feature>
<dbReference type="InterPro" id="IPR005121">
    <property type="entry name" value="Fdx_antiC-bd"/>
</dbReference>
<dbReference type="PANTHER" id="PTHR10947">
    <property type="entry name" value="PHENYLALANYL-TRNA SYNTHETASE BETA CHAIN AND LEUCINE-RICH REPEAT-CONTAINING PROTEIN 47"/>
    <property type="match status" value="1"/>
</dbReference>
<comment type="similarity">
    <text evidence="1 11">Belongs to the phenylalanyl-tRNA synthetase beta subunit family. Type 1 subfamily.</text>
</comment>
<dbReference type="EMBL" id="AP014610">
    <property type="protein sequence ID" value="BBA18032.1"/>
    <property type="molecule type" value="Genomic_DNA"/>
</dbReference>
<dbReference type="GO" id="GO:0004826">
    <property type="term" value="F:phenylalanine-tRNA ligase activity"/>
    <property type="evidence" value="ECO:0007669"/>
    <property type="project" value="UniProtKB-UniRule"/>
</dbReference>
<dbReference type="PROSITE" id="PS51483">
    <property type="entry name" value="B5"/>
    <property type="match status" value="1"/>
</dbReference>
<dbReference type="InterPro" id="IPR009061">
    <property type="entry name" value="DNA-bd_dom_put_sf"/>
</dbReference>
<dbReference type="RefSeq" id="WP_110548511.1">
    <property type="nucleotide sequence ID" value="NZ_AP014610.1"/>
</dbReference>
<evidence type="ECO:0000256" key="7">
    <source>
        <dbReference type="ARBA" id="ARBA00022842"/>
    </source>
</evidence>
<dbReference type="SMART" id="SM00874">
    <property type="entry name" value="B5"/>
    <property type="match status" value="1"/>
</dbReference>
<evidence type="ECO:0000256" key="4">
    <source>
        <dbReference type="ARBA" id="ARBA00022723"/>
    </source>
</evidence>
<evidence type="ECO:0000256" key="6">
    <source>
        <dbReference type="ARBA" id="ARBA00022840"/>
    </source>
</evidence>
<sequence>MRISYNWLKKYISVNLNSKKISNILTDIGLSVKNISKITTKNNSEDTILDIDLTPNRSDAMSHYGIARDLYAILTYRGYKPILSKPIINNYKKDLNKYCFKILIEEEKKCRRYSGIALSKIKIDSSPDWLNDQLKSIGIKSINNVIDIKNFVMHELGQPIHIFDMDQIKGEKIIIKNAKNKTYFKSEDNFTKELDEKDLIISDTKNPLSIAGIINSYNSNISIKTKNIFLGSAYFNPIDIRSIGIKHIIKTDDRFLFEKGIDPNQTVYALQRMVSLLKEIIKCQISSDIVDLYPNPIFPLKIKLRYKKIRDIIGKNICKKKIKKILSLLEIVILLENEKSLLVLVPPYRIDVQREIDLIEEILRIYGINQIKKSSKIKIYSIPNFCYKTKEKIQKIIFNQLVNYGFQEIINSPMRNKNSDSSLLNSFFDRESINIINPINKYYNSMRSTLLFGIIDSIKYNYNRGSNNIKFFEIGKIYYRKNHQFLEKTCLSIAISKIEKNNRKITENKNYGFFYLKGIIEQIFQRIGINYYTQVTSIHPLFKENISIKYKNKNFVELGKIQKNISKNIEIFYAEIDLEYLISIVQEKKIIFIPYSKYPTSKRDLSLLIEKKIPFEKVYQLIKKMEKNLIKKIEICDLYEGKNLPKSKKSYTISFFFESKNETLTDIIINNLMKKIEKFLKNKLEAKIRGIS</sequence>
<dbReference type="InterPro" id="IPR045864">
    <property type="entry name" value="aa-tRNA-synth_II/BPL/LPL"/>
</dbReference>
<evidence type="ECO:0000256" key="8">
    <source>
        <dbReference type="ARBA" id="ARBA00022917"/>
    </source>
</evidence>
<dbReference type="GO" id="GO:0006432">
    <property type="term" value="P:phenylalanyl-tRNA aminoacylation"/>
    <property type="evidence" value="ECO:0007669"/>
    <property type="project" value="UniProtKB-UniRule"/>
</dbReference>
<dbReference type="SMART" id="SM00873">
    <property type="entry name" value="B3_4"/>
    <property type="match status" value="1"/>
</dbReference>
<keyword evidence="11" id="KW-0963">Cytoplasm</keyword>
<evidence type="ECO:0000313" key="15">
    <source>
        <dbReference type="Proteomes" id="UP000262607"/>
    </source>
</evidence>
<comment type="catalytic activity">
    <reaction evidence="10 11">
        <text>tRNA(Phe) + L-phenylalanine + ATP = L-phenylalanyl-tRNA(Phe) + AMP + diphosphate + H(+)</text>
        <dbReference type="Rhea" id="RHEA:19413"/>
        <dbReference type="Rhea" id="RHEA-COMP:9668"/>
        <dbReference type="Rhea" id="RHEA-COMP:9699"/>
        <dbReference type="ChEBI" id="CHEBI:15378"/>
        <dbReference type="ChEBI" id="CHEBI:30616"/>
        <dbReference type="ChEBI" id="CHEBI:33019"/>
        <dbReference type="ChEBI" id="CHEBI:58095"/>
        <dbReference type="ChEBI" id="CHEBI:78442"/>
        <dbReference type="ChEBI" id="CHEBI:78531"/>
        <dbReference type="ChEBI" id="CHEBI:456215"/>
        <dbReference type="EC" id="6.1.1.20"/>
    </reaction>
</comment>
<evidence type="ECO:0000256" key="9">
    <source>
        <dbReference type="ARBA" id="ARBA00023146"/>
    </source>
</evidence>
<dbReference type="SUPFAM" id="SSF56037">
    <property type="entry name" value="PheT/TilS domain"/>
    <property type="match status" value="1"/>
</dbReference>
<evidence type="ECO:0000256" key="5">
    <source>
        <dbReference type="ARBA" id="ARBA00022741"/>
    </source>
</evidence>
<comment type="subcellular location">
    <subcellularLocation>
        <location evidence="11">Cytoplasm</location>
    </subcellularLocation>
</comment>
<dbReference type="Gene3D" id="3.30.56.10">
    <property type="match status" value="2"/>
</dbReference>
<dbReference type="GO" id="GO:0003723">
    <property type="term" value="F:RNA binding"/>
    <property type="evidence" value="ECO:0007669"/>
    <property type="project" value="InterPro"/>
</dbReference>
<dbReference type="EC" id="6.1.1.20" evidence="11"/>
<dbReference type="Pfam" id="PF03483">
    <property type="entry name" value="B3_4"/>
    <property type="match status" value="1"/>
</dbReference>
<dbReference type="Pfam" id="PF17759">
    <property type="entry name" value="tRNA_synthFbeta"/>
    <property type="match status" value="1"/>
</dbReference>
<keyword evidence="6 11" id="KW-0067">ATP-binding</keyword>